<evidence type="ECO:0000256" key="3">
    <source>
        <dbReference type="ARBA" id="ARBA00023125"/>
    </source>
</evidence>
<keyword evidence="4" id="KW-0010">Activator</keyword>
<gene>
    <name evidence="7" type="ORF">ATB98_22310</name>
</gene>
<keyword evidence="2" id="KW-0805">Transcription regulation</keyword>
<evidence type="ECO:0000256" key="2">
    <source>
        <dbReference type="ARBA" id="ARBA00023015"/>
    </source>
</evidence>
<accession>A0A178YIV4</accession>
<dbReference type="Pfam" id="PF03466">
    <property type="entry name" value="LysR_substrate"/>
    <property type="match status" value="1"/>
</dbReference>
<dbReference type="GO" id="GO:0003700">
    <property type="term" value="F:DNA-binding transcription factor activity"/>
    <property type="evidence" value="ECO:0007669"/>
    <property type="project" value="InterPro"/>
</dbReference>
<evidence type="ECO:0000259" key="6">
    <source>
        <dbReference type="PROSITE" id="PS50931"/>
    </source>
</evidence>
<feature type="domain" description="HTH lysR-type" evidence="6">
    <location>
        <begin position="1"/>
        <end position="58"/>
    </location>
</feature>
<dbReference type="Proteomes" id="UP000078507">
    <property type="component" value="Unassembled WGS sequence"/>
</dbReference>
<dbReference type="InterPro" id="IPR036388">
    <property type="entry name" value="WH-like_DNA-bd_sf"/>
</dbReference>
<dbReference type="FunFam" id="1.10.10.10:FF:000001">
    <property type="entry name" value="LysR family transcriptional regulator"/>
    <property type="match status" value="1"/>
</dbReference>
<evidence type="ECO:0000256" key="1">
    <source>
        <dbReference type="ARBA" id="ARBA00009437"/>
    </source>
</evidence>
<dbReference type="AlphaFoldDB" id="A0A178YIV4"/>
<dbReference type="Gene3D" id="3.40.190.10">
    <property type="entry name" value="Periplasmic binding protein-like II"/>
    <property type="match status" value="2"/>
</dbReference>
<dbReference type="SUPFAM" id="SSF53850">
    <property type="entry name" value="Periplasmic binding protein-like II"/>
    <property type="match status" value="1"/>
</dbReference>
<comment type="caution">
    <text evidence="7">The sequence shown here is derived from an EMBL/GenBank/DDBJ whole genome shotgun (WGS) entry which is preliminary data.</text>
</comment>
<dbReference type="GO" id="GO:0003677">
    <property type="term" value="F:DNA binding"/>
    <property type="evidence" value="ECO:0007669"/>
    <property type="project" value="UniProtKB-KW"/>
</dbReference>
<proteinExistence type="inferred from homology"/>
<dbReference type="PRINTS" id="PR00039">
    <property type="entry name" value="HTHLYSR"/>
</dbReference>
<protein>
    <submittedName>
        <fullName evidence="7">LysR family transcriptional regulator</fullName>
    </submittedName>
</protein>
<dbReference type="EMBL" id="LNQB01000065">
    <property type="protein sequence ID" value="OAP47377.1"/>
    <property type="molecule type" value="Genomic_DNA"/>
</dbReference>
<keyword evidence="3" id="KW-0238">DNA-binding</keyword>
<name>A0A178YIV4_SINSA</name>
<keyword evidence="5" id="KW-0804">Transcription</keyword>
<evidence type="ECO:0000256" key="5">
    <source>
        <dbReference type="ARBA" id="ARBA00023163"/>
    </source>
</evidence>
<dbReference type="STRING" id="36856.ATB98_22310"/>
<dbReference type="InterPro" id="IPR000847">
    <property type="entry name" value="LysR_HTH_N"/>
</dbReference>
<sequence length="301" mass="32819">MDTRRFKSFVVIVDTGSITRAADILHIAQPALSQQLAALEEHFGTKLLTRSQQGVVMTDAGAEVYRHAQIILRQMDQARADVAAAGKHLAGRVSVGLTPFSSAATLSFELLAETRRRHPGIVLHLTESVGQTYSQMLMNNRLEIALIHGAGPMKGLRFETLLREDFYLVAHEKFGIEPGDAPVPVSTLEPLPFLMPPAYNFVRRAVESVFARSRANLTVIGEVEVIRTLTRAVSSGLGATIMPKAVADRIVSEGAGPTICRSISPKIEETLSLCVSEYAPLSEPAIAVQTLLRELTERLKQ</sequence>
<dbReference type="RefSeq" id="WP_066871736.1">
    <property type="nucleotide sequence ID" value="NZ_LNQB01000065.1"/>
</dbReference>
<evidence type="ECO:0000313" key="8">
    <source>
        <dbReference type="Proteomes" id="UP000078507"/>
    </source>
</evidence>
<dbReference type="InterPro" id="IPR005119">
    <property type="entry name" value="LysR_subst-bd"/>
</dbReference>
<dbReference type="PANTHER" id="PTHR30293">
    <property type="entry name" value="TRANSCRIPTIONAL REGULATORY PROTEIN NAC-RELATED"/>
    <property type="match status" value="1"/>
</dbReference>
<dbReference type="Pfam" id="PF00126">
    <property type="entry name" value="HTH_1"/>
    <property type="match status" value="1"/>
</dbReference>
<dbReference type="PANTHER" id="PTHR30293:SF0">
    <property type="entry name" value="NITROGEN ASSIMILATION REGULATORY PROTEIN NAC"/>
    <property type="match status" value="1"/>
</dbReference>
<evidence type="ECO:0000256" key="4">
    <source>
        <dbReference type="ARBA" id="ARBA00023159"/>
    </source>
</evidence>
<evidence type="ECO:0000313" key="7">
    <source>
        <dbReference type="EMBL" id="OAP47377.1"/>
    </source>
</evidence>
<dbReference type="PROSITE" id="PS50931">
    <property type="entry name" value="HTH_LYSR"/>
    <property type="match status" value="1"/>
</dbReference>
<dbReference type="GO" id="GO:2000142">
    <property type="term" value="P:regulation of DNA-templated transcription initiation"/>
    <property type="evidence" value="ECO:0007669"/>
    <property type="project" value="TreeGrafter"/>
</dbReference>
<dbReference type="Gene3D" id="1.10.10.10">
    <property type="entry name" value="Winged helix-like DNA-binding domain superfamily/Winged helix DNA-binding domain"/>
    <property type="match status" value="1"/>
</dbReference>
<dbReference type="InterPro" id="IPR036390">
    <property type="entry name" value="WH_DNA-bd_sf"/>
</dbReference>
<comment type="similarity">
    <text evidence="1">Belongs to the LysR transcriptional regulatory family.</text>
</comment>
<keyword evidence="8" id="KW-1185">Reference proteome</keyword>
<dbReference type="SUPFAM" id="SSF46785">
    <property type="entry name" value="Winged helix' DNA-binding domain"/>
    <property type="match status" value="1"/>
</dbReference>
<organism evidence="7 8">
    <name type="scientific">Sinorhizobium saheli</name>
    <dbReference type="NCBI Taxonomy" id="36856"/>
    <lineage>
        <taxon>Bacteria</taxon>
        <taxon>Pseudomonadati</taxon>
        <taxon>Pseudomonadota</taxon>
        <taxon>Alphaproteobacteria</taxon>
        <taxon>Hyphomicrobiales</taxon>
        <taxon>Rhizobiaceae</taxon>
        <taxon>Sinorhizobium/Ensifer group</taxon>
        <taxon>Sinorhizobium</taxon>
    </lineage>
</organism>
<dbReference type="OrthoDB" id="8479357at2"/>
<reference evidence="7 8" key="1">
    <citation type="submission" date="2015-11" db="EMBL/GenBank/DDBJ databases">
        <title>Ensifer anhuiense sp. nov., an effective nitrogen fixation bacterium with Glycine soja.</title>
        <authorList>
            <person name="Yan H."/>
            <person name="Chen W."/>
        </authorList>
    </citation>
    <scope>NUCLEOTIDE SEQUENCE [LARGE SCALE GENOMIC DNA]</scope>
    <source>
        <strain evidence="7 8">LMG 7837</strain>
    </source>
</reference>